<reference evidence="1" key="1">
    <citation type="submission" date="2019-07" db="EMBL/GenBank/DDBJ databases">
        <authorList>
            <person name="De-Chao Zhang Q."/>
        </authorList>
    </citation>
    <scope>NUCLEOTIDE SEQUENCE</scope>
    <source>
        <strain evidence="1">TP-CH-4</strain>
    </source>
</reference>
<dbReference type="InterPro" id="IPR016776">
    <property type="entry name" value="ApeP-like_dehydratase"/>
</dbReference>
<keyword evidence="2" id="KW-1185">Reference proteome</keyword>
<organism evidence="1 2">
    <name type="scientific">Pelagihabitans pacificus</name>
    <dbReference type="NCBI Taxonomy" id="2696054"/>
    <lineage>
        <taxon>Bacteria</taxon>
        <taxon>Pseudomonadati</taxon>
        <taxon>Bacteroidota</taxon>
        <taxon>Flavobacteriia</taxon>
        <taxon>Flavobacteriales</taxon>
        <taxon>Flavobacteriaceae</taxon>
        <taxon>Pelagihabitans</taxon>
    </lineage>
</organism>
<dbReference type="RefSeq" id="WP_152575067.1">
    <property type="nucleotide sequence ID" value="NZ_VIKU02000004.1"/>
</dbReference>
<name>A0A967E6I9_9FLAO</name>
<proteinExistence type="predicted"/>
<comment type="caution">
    <text evidence="1">The sequence shown here is derived from an EMBL/GenBank/DDBJ whole genome shotgun (WGS) entry which is preliminary data.</text>
</comment>
<dbReference type="EMBL" id="VIKU02000004">
    <property type="protein sequence ID" value="NHF60572.1"/>
    <property type="molecule type" value="Genomic_DNA"/>
</dbReference>
<dbReference type="Pfam" id="PF22817">
    <property type="entry name" value="ApeP-like"/>
    <property type="match status" value="1"/>
</dbReference>
<dbReference type="InterPro" id="IPR029069">
    <property type="entry name" value="HotDog_dom_sf"/>
</dbReference>
<dbReference type="SUPFAM" id="SSF54637">
    <property type="entry name" value="Thioesterase/thiol ester dehydrase-isomerase"/>
    <property type="match status" value="1"/>
</dbReference>
<evidence type="ECO:0000313" key="1">
    <source>
        <dbReference type="EMBL" id="NHF60572.1"/>
    </source>
</evidence>
<evidence type="ECO:0000313" key="2">
    <source>
        <dbReference type="Proteomes" id="UP000707206"/>
    </source>
</evidence>
<sequence length="145" mass="16137">MNLLEKDITDVDFLQSLIPQKPPFVMVDALYHFSKTEIVSGFTIPNNHLFVFQNRFLAPGLIENMAQTVALHTGYKCFLEKKKAPIGYIGAIKKAEVLSLPEVGYRLETSVEILHDIMGITLVRAKVSCDGVVLARSEMKTALAN</sequence>
<dbReference type="Proteomes" id="UP000707206">
    <property type="component" value="Unassembled WGS sequence"/>
</dbReference>
<gene>
    <name evidence="1" type="ORF">FK220_014550</name>
</gene>
<protein>
    <recommendedName>
        <fullName evidence="3">3-hydroxymyristoyl/3-hydroxydecanoyl-(Acyl carrier protein) dehydratase</fullName>
    </recommendedName>
</protein>
<dbReference type="AlphaFoldDB" id="A0A967E6I9"/>
<reference evidence="1" key="2">
    <citation type="submission" date="2020-03" db="EMBL/GenBank/DDBJ databases">
        <title>Flavobacteriaceae bacterium strain TP-CH-4, a member of the family Flavobacteriaceae isolated from a deep-sea seamount.</title>
        <authorList>
            <person name="Zhang D.-C."/>
        </authorList>
    </citation>
    <scope>NUCLEOTIDE SEQUENCE</scope>
    <source>
        <strain evidence="1">TP-CH-4</strain>
    </source>
</reference>
<evidence type="ECO:0008006" key="3">
    <source>
        <dbReference type="Google" id="ProtNLM"/>
    </source>
</evidence>
<dbReference type="Gene3D" id="3.10.129.10">
    <property type="entry name" value="Hotdog Thioesterase"/>
    <property type="match status" value="1"/>
</dbReference>
<accession>A0A967E6I9</accession>